<evidence type="ECO:0000256" key="5">
    <source>
        <dbReference type="SAM" id="Phobius"/>
    </source>
</evidence>
<evidence type="ECO:0000256" key="1">
    <source>
        <dbReference type="ARBA" id="ARBA00004651"/>
    </source>
</evidence>
<dbReference type="AlphaFoldDB" id="A0A512N7U6"/>
<sequence>MPRTIMGYVVRSSGRHQIALAALSAAVFGLSSVPLELQRRVVNDAIKNGATETIMWLAIAYAGVAVLEQALKMALNLYRSWVSEDAVRTLRKTLEDVEGAEPCERDATGTHTAMAVAEAEPIGGFVGMAISEPLLQAGILLSVIGYMVWLEPWTMVLSLGYLLPQALFVPPLQQAINRRAEDRIKTLRQVSGDIVEGGTPDDRHVERVFELNMGIYRFKFGMNLGMNLMYAFAVAVALGVGGWFAASGRIDVGTVVAVVSGLGKLKDPWSDLVSWGRELSVDSVKYRLFVDAVGRRGLATA</sequence>
<evidence type="ECO:0000256" key="3">
    <source>
        <dbReference type="ARBA" id="ARBA00022989"/>
    </source>
</evidence>
<evidence type="ECO:0000256" key="4">
    <source>
        <dbReference type="ARBA" id="ARBA00023136"/>
    </source>
</evidence>
<dbReference type="GO" id="GO:0140359">
    <property type="term" value="F:ABC-type transporter activity"/>
    <property type="evidence" value="ECO:0007669"/>
    <property type="project" value="InterPro"/>
</dbReference>
<dbReference type="OrthoDB" id="9760920at2"/>
<dbReference type="GO" id="GO:0005886">
    <property type="term" value="C:plasma membrane"/>
    <property type="evidence" value="ECO:0007669"/>
    <property type="project" value="UniProtKB-SubCell"/>
</dbReference>
<keyword evidence="4 5" id="KW-0472">Membrane</keyword>
<feature type="domain" description="ABC transmembrane type-1" evidence="6">
    <location>
        <begin position="18"/>
        <end position="279"/>
    </location>
</feature>
<protein>
    <recommendedName>
        <fullName evidence="6">ABC transmembrane type-1 domain-containing protein</fullName>
    </recommendedName>
</protein>
<evidence type="ECO:0000259" key="6">
    <source>
        <dbReference type="PROSITE" id="PS50929"/>
    </source>
</evidence>
<reference evidence="7 8" key="1">
    <citation type="submission" date="2019-07" db="EMBL/GenBank/DDBJ databases">
        <title>Whole genome shotgun sequence of Reyranella soli NBRC 108950.</title>
        <authorList>
            <person name="Hosoyama A."/>
            <person name="Uohara A."/>
            <person name="Ohji S."/>
            <person name="Ichikawa N."/>
        </authorList>
    </citation>
    <scope>NUCLEOTIDE SEQUENCE [LARGE SCALE GENOMIC DNA]</scope>
    <source>
        <strain evidence="7 8">NBRC 108950</strain>
    </source>
</reference>
<keyword evidence="3 5" id="KW-1133">Transmembrane helix</keyword>
<keyword evidence="2 5" id="KW-0812">Transmembrane</keyword>
<feature type="transmembrane region" description="Helical" evidence="5">
    <location>
        <begin position="54"/>
        <end position="71"/>
    </location>
</feature>
<dbReference type="SUPFAM" id="SSF90123">
    <property type="entry name" value="ABC transporter transmembrane region"/>
    <property type="match status" value="1"/>
</dbReference>
<gene>
    <name evidence="7" type="ORF">RSO01_22110</name>
</gene>
<organism evidence="7 8">
    <name type="scientific">Reyranella soli</name>
    <dbReference type="NCBI Taxonomy" id="1230389"/>
    <lineage>
        <taxon>Bacteria</taxon>
        <taxon>Pseudomonadati</taxon>
        <taxon>Pseudomonadota</taxon>
        <taxon>Alphaproteobacteria</taxon>
        <taxon>Hyphomicrobiales</taxon>
        <taxon>Reyranellaceae</taxon>
        <taxon>Reyranella</taxon>
    </lineage>
</organism>
<dbReference type="GO" id="GO:0005524">
    <property type="term" value="F:ATP binding"/>
    <property type="evidence" value="ECO:0007669"/>
    <property type="project" value="InterPro"/>
</dbReference>
<dbReference type="InterPro" id="IPR036640">
    <property type="entry name" value="ABC1_TM_sf"/>
</dbReference>
<evidence type="ECO:0000313" key="8">
    <source>
        <dbReference type="Proteomes" id="UP000321058"/>
    </source>
</evidence>
<feature type="transmembrane region" description="Helical" evidence="5">
    <location>
        <begin position="228"/>
        <end position="246"/>
    </location>
</feature>
<dbReference type="RefSeq" id="WP_147149148.1">
    <property type="nucleotide sequence ID" value="NZ_BKAJ01000033.1"/>
</dbReference>
<dbReference type="InterPro" id="IPR011527">
    <property type="entry name" value="ABC1_TM_dom"/>
</dbReference>
<comment type="caution">
    <text evidence="7">The sequence shown here is derived from an EMBL/GenBank/DDBJ whole genome shotgun (WGS) entry which is preliminary data.</text>
</comment>
<dbReference type="Gene3D" id="1.20.1560.10">
    <property type="entry name" value="ABC transporter type 1, transmembrane domain"/>
    <property type="match status" value="2"/>
</dbReference>
<evidence type="ECO:0000256" key="2">
    <source>
        <dbReference type="ARBA" id="ARBA00022692"/>
    </source>
</evidence>
<dbReference type="Proteomes" id="UP000321058">
    <property type="component" value="Unassembled WGS sequence"/>
</dbReference>
<proteinExistence type="predicted"/>
<evidence type="ECO:0000313" key="7">
    <source>
        <dbReference type="EMBL" id="GEP55045.1"/>
    </source>
</evidence>
<dbReference type="EMBL" id="BKAJ01000033">
    <property type="protein sequence ID" value="GEP55045.1"/>
    <property type="molecule type" value="Genomic_DNA"/>
</dbReference>
<comment type="subcellular location">
    <subcellularLocation>
        <location evidence="1">Cell membrane</location>
        <topology evidence="1">Multi-pass membrane protein</topology>
    </subcellularLocation>
</comment>
<name>A0A512N7U6_9HYPH</name>
<dbReference type="PROSITE" id="PS50929">
    <property type="entry name" value="ABC_TM1F"/>
    <property type="match status" value="1"/>
</dbReference>
<keyword evidence="8" id="KW-1185">Reference proteome</keyword>
<accession>A0A512N7U6</accession>